<evidence type="ECO:0008006" key="16">
    <source>
        <dbReference type="Google" id="ProtNLM"/>
    </source>
</evidence>
<evidence type="ECO:0000256" key="10">
    <source>
        <dbReference type="ARBA" id="ARBA00023136"/>
    </source>
</evidence>
<evidence type="ECO:0000256" key="3">
    <source>
        <dbReference type="ARBA" id="ARBA00022475"/>
    </source>
</evidence>
<dbReference type="Pfam" id="PF02705">
    <property type="entry name" value="K_trans"/>
    <property type="match status" value="1"/>
</dbReference>
<feature type="transmembrane region" description="Helical" evidence="11">
    <location>
        <begin position="88"/>
        <end position="110"/>
    </location>
</feature>
<evidence type="ECO:0000256" key="7">
    <source>
        <dbReference type="ARBA" id="ARBA00022958"/>
    </source>
</evidence>
<dbReference type="GO" id="GO:0015293">
    <property type="term" value="F:symporter activity"/>
    <property type="evidence" value="ECO:0007669"/>
    <property type="project" value="UniProtKB-KW"/>
</dbReference>
<feature type="transmembrane region" description="Helical" evidence="11">
    <location>
        <begin position="181"/>
        <end position="199"/>
    </location>
</feature>
<dbReference type="HAMAP" id="MF_01522">
    <property type="entry name" value="Kup"/>
    <property type="match status" value="1"/>
</dbReference>
<dbReference type="Pfam" id="PF22776">
    <property type="entry name" value="K_trans_C"/>
    <property type="match status" value="1"/>
</dbReference>
<evidence type="ECO:0000256" key="2">
    <source>
        <dbReference type="ARBA" id="ARBA00022448"/>
    </source>
</evidence>
<accession>A0A818NDU7</accession>
<dbReference type="PANTHER" id="PTHR30540:SF83">
    <property type="entry name" value="K+ POTASSIUM TRANSPORTER"/>
    <property type="match status" value="1"/>
</dbReference>
<feature type="domain" description="K+ potassium transporter C-terminal" evidence="13">
    <location>
        <begin position="599"/>
        <end position="754"/>
    </location>
</feature>
<dbReference type="GO" id="GO:0015079">
    <property type="term" value="F:potassium ion transmembrane transporter activity"/>
    <property type="evidence" value="ECO:0007669"/>
    <property type="project" value="InterPro"/>
</dbReference>
<evidence type="ECO:0000259" key="12">
    <source>
        <dbReference type="Pfam" id="PF02705"/>
    </source>
</evidence>
<dbReference type="Proteomes" id="UP000663823">
    <property type="component" value="Unassembled WGS sequence"/>
</dbReference>
<feature type="transmembrane region" description="Helical" evidence="11">
    <location>
        <begin position="140"/>
        <end position="161"/>
    </location>
</feature>
<feature type="transmembrane region" description="Helical" evidence="11">
    <location>
        <begin position="328"/>
        <end position="351"/>
    </location>
</feature>
<comment type="subcellular location">
    <subcellularLocation>
        <location evidence="1">Membrane</location>
        <topology evidence="1">Multi-pass membrane protein</topology>
    </subcellularLocation>
</comment>
<dbReference type="InterPro" id="IPR023051">
    <property type="entry name" value="Kup"/>
</dbReference>
<keyword evidence="2" id="KW-0813">Transport</keyword>
<feature type="transmembrane region" description="Helical" evidence="11">
    <location>
        <begin position="286"/>
        <end position="308"/>
    </location>
</feature>
<organism evidence="14 15">
    <name type="scientific">Rotaria sordida</name>
    <dbReference type="NCBI Taxonomy" id="392033"/>
    <lineage>
        <taxon>Eukaryota</taxon>
        <taxon>Metazoa</taxon>
        <taxon>Spiralia</taxon>
        <taxon>Gnathifera</taxon>
        <taxon>Rotifera</taxon>
        <taxon>Eurotatoria</taxon>
        <taxon>Bdelloidea</taxon>
        <taxon>Philodinida</taxon>
        <taxon>Philodinidae</taxon>
        <taxon>Rotaria</taxon>
    </lineage>
</organism>
<dbReference type="InterPro" id="IPR053951">
    <property type="entry name" value="K_trans_N"/>
</dbReference>
<comment type="caution">
    <text evidence="14">The sequence shown here is derived from an EMBL/GenBank/DDBJ whole genome shotgun (WGS) entry which is preliminary data.</text>
</comment>
<feature type="transmembrane region" description="Helical" evidence="11">
    <location>
        <begin position="206"/>
        <end position="225"/>
    </location>
</feature>
<dbReference type="InterPro" id="IPR003855">
    <property type="entry name" value="K+_transporter"/>
</dbReference>
<evidence type="ECO:0000256" key="11">
    <source>
        <dbReference type="SAM" id="Phobius"/>
    </source>
</evidence>
<feature type="transmembrane region" description="Helical" evidence="11">
    <location>
        <begin position="46"/>
        <end position="68"/>
    </location>
</feature>
<name>A0A818NDU7_9BILA</name>
<evidence type="ECO:0000256" key="9">
    <source>
        <dbReference type="ARBA" id="ARBA00023065"/>
    </source>
</evidence>
<sequence length="756" mass="85283">MNNEIFHLGNGHINDIVTHDKTKNSLSLLDNCENKTKVLSHRNIRLYLSLTISSLGIIFGDIGTSPLYVIRTIFAENLHPTREQCIGAISLIIWNLIIIVSIKYSIFILMADNRGEGGTFALCSLLTGEHSQLRPRAKHVIGIVSIFAASLLIGDGALTPAISVLSAVEGLATTSEALTKWILPVTILIIISLFFIQMFGSSKIGLAFAPIMIIWFIVLFSIGIWRMTFEPAILRAFNPWEAINYLIREKQKGFMQIGGVFLSITGLEALYADLGHFGRWPIRTSWLCIVLPSVMFNYLGQGALIMQYPELITNPFYNAGPSWFRWPLIILATMATIIASQAIITGVFSLLSQAASLGYSPPLRVIHTSKTVIGQIYVPTINWIIMLITLSITLYFRNSNYLAHAYGVTVCSDMLITSILYMCVMRYVWNNHWIRVILFGIFLIFDIIFLSANMVKFFQGAWIALLIAIMFFIFGFSWYYGQTLLRQYLNCHAQTTALPQLSIRLGLSNITNPLTEEIKHEEFKRSNSLLIDYETASSDEENENKTKSMINILPSSSLSMNNNNNNNNNDENCLPFIDNADENLFLKSPMDNLIFTVTPGLGVFLTTSTRHAPHVFERVLERIHALPQVAIFLKLEYARIPIVDISHRLKIDKYGTDERPVYHIMARYGYAEHKIHLFDILQLAAREHGVPVPDDRNITFFIPAITIRVVRKGWRALPSKLTLLIYSILKSIFPFGPKNLILSPDHTVSVGMVVPL</sequence>
<evidence type="ECO:0000256" key="4">
    <source>
        <dbReference type="ARBA" id="ARBA00022538"/>
    </source>
</evidence>
<evidence type="ECO:0000259" key="13">
    <source>
        <dbReference type="Pfam" id="PF22776"/>
    </source>
</evidence>
<evidence type="ECO:0000313" key="15">
    <source>
        <dbReference type="Proteomes" id="UP000663823"/>
    </source>
</evidence>
<keyword evidence="10 11" id="KW-0472">Membrane</keyword>
<feature type="transmembrane region" description="Helical" evidence="11">
    <location>
        <begin position="402"/>
        <end position="424"/>
    </location>
</feature>
<keyword evidence="7" id="KW-0630">Potassium</keyword>
<dbReference type="PANTHER" id="PTHR30540">
    <property type="entry name" value="OSMOTIC STRESS POTASSIUM TRANSPORTER"/>
    <property type="match status" value="1"/>
</dbReference>
<evidence type="ECO:0000256" key="8">
    <source>
        <dbReference type="ARBA" id="ARBA00022989"/>
    </source>
</evidence>
<protein>
    <recommendedName>
        <fullName evidence="16">Potassium transport system protein kup</fullName>
    </recommendedName>
</protein>
<keyword evidence="3" id="KW-1003">Cell membrane</keyword>
<feature type="transmembrane region" description="Helical" evidence="11">
    <location>
        <begin position="461"/>
        <end position="480"/>
    </location>
</feature>
<reference evidence="14" key="1">
    <citation type="submission" date="2021-02" db="EMBL/GenBank/DDBJ databases">
        <authorList>
            <person name="Nowell W R."/>
        </authorList>
    </citation>
    <scope>NUCLEOTIDE SEQUENCE</scope>
</reference>
<evidence type="ECO:0000256" key="1">
    <source>
        <dbReference type="ARBA" id="ARBA00004141"/>
    </source>
</evidence>
<feature type="transmembrane region" description="Helical" evidence="11">
    <location>
        <begin position="372"/>
        <end position="396"/>
    </location>
</feature>
<keyword evidence="6" id="KW-0769">Symport</keyword>
<feature type="domain" description="K+ potassium transporter integral membrane" evidence="12">
    <location>
        <begin position="51"/>
        <end position="492"/>
    </location>
</feature>
<evidence type="ECO:0000313" key="14">
    <source>
        <dbReference type="EMBL" id="CAF3603887.1"/>
    </source>
</evidence>
<keyword evidence="4" id="KW-0633">Potassium transport</keyword>
<dbReference type="GO" id="GO:0016020">
    <property type="term" value="C:membrane"/>
    <property type="evidence" value="ECO:0007669"/>
    <property type="project" value="UniProtKB-SubCell"/>
</dbReference>
<keyword evidence="5 11" id="KW-0812">Transmembrane</keyword>
<gene>
    <name evidence="14" type="ORF">OTI717_LOCUS6949</name>
</gene>
<evidence type="ECO:0000256" key="5">
    <source>
        <dbReference type="ARBA" id="ARBA00022692"/>
    </source>
</evidence>
<keyword evidence="8 11" id="KW-1133">Transmembrane helix</keyword>
<dbReference type="AlphaFoldDB" id="A0A818NDU7"/>
<feature type="transmembrane region" description="Helical" evidence="11">
    <location>
        <begin position="254"/>
        <end position="274"/>
    </location>
</feature>
<feature type="transmembrane region" description="Helical" evidence="11">
    <location>
        <begin position="436"/>
        <end position="455"/>
    </location>
</feature>
<dbReference type="EMBL" id="CAJOAX010000505">
    <property type="protein sequence ID" value="CAF3603887.1"/>
    <property type="molecule type" value="Genomic_DNA"/>
</dbReference>
<keyword evidence="9" id="KW-0406">Ion transport</keyword>
<evidence type="ECO:0000256" key="6">
    <source>
        <dbReference type="ARBA" id="ARBA00022847"/>
    </source>
</evidence>
<dbReference type="InterPro" id="IPR053952">
    <property type="entry name" value="K_trans_C"/>
</dbReference>
<proteinExistence type="inferred from homology"/>